<name>A0A975DGA2_9GAMM</name>
<dbReference type="SUPFAM" id="SSF54423">
    <property type="entry name" value="DsbC/DsbG N-terminal domain-like"/>
    <property type="match status" value="1"/>
</dbReference>
<evidence type="ECO:0000256" key="6">
    <source>
        <dbReference type="ARBA" id="ARBA00023284"/>
    </source>
</evidence>
<keyword evidence="10" id="KW-0413">Isomerase</keyword>
<sequence>MKILNMTAIIAIVALFSASNPAVSADKTDKQAQDAVIKSKLLKIGLTVNEVQDSPIPGLKQVLTSRGVFYTSVDGQYFMAGRLFDVENGMQNLTDLALSDLRLEGVEKYKDSMIVFPAKEQKHVITVFTDTTCTYCKKMHAQMDEYNDLGITVQYLAFPRGGMASQGANQIQAVWCSADQQKAMTEAKAGQYIDAPNCNTKVAEHYNFGISAGVTGTPAIILEDGQFIGGYKPPSALLQDLQRVQ</sequence>
<dbReference type="InterPro" id="IPR018950">
    <property type="entry name" value="DiS-bond_isomerase_DsbC/G_N"/>
</dbReference>
<dbReference type="Gene3D" id="3.40.30.10">
    <property type="entry name" value="Glutaredoxin"/>
    <property type="match status" value="1"/>
</dbReference>
<dbReference type="InterPro" id="IPR036249">
    <property type="entry name" value="Thioredoxin-like_sf"/>
</dbReference>
<evidence type="ECO:0000256" key="4">
    <source>
        <dbReference type="ARBA" id="ARBA00022764"/>
    </source>
</evidence>
<dbReference type="KEGG" id="psym:J1N51_06640"/>
<dbReference type="RefSeq" id="WP_208833145.1">
    <property type="nucleotide sequence ID" value="NZ_CP072110.1"/>
</dbReference>
<dbReference type="NCBIfam" id="NF008129">
    <property type="entry name" value="PRK10877.1"/>
    <property type="match status" value="1"/>
</dbReference>
<evidence type="ECO:0000259" key="8">
    <source>
        <dbReference type="Pfam" id="PF10411"/>
    </source>
</evidence>
<evidence type="ECO:0000256" key="3">
    <source>
        <dbReference type="ARBA" id="ARBA00022729"/>
    </source>
</evidence>
<reference evidence="10" key="1">
    <citation type="submission" date="2021-03" db="EMBL/GenBank/DDBJ databases">
        <title>Description of Psychrosphaera ytuae sp. nov. isolated from deep sea sediment of South China Sea.</title>
        <authorList>
            <person name="Zhang J."/>
            <person name="Xu X.-D."/>
        </authorList>
    </citation>
    <scope>NUCLEOTIDE SEQUENCE</scope>
    <source>
        <strain evidence="10">MTZ26</strain>
    </source>
</reference>
<dbReference type="Pfam" id="PF10411">
    <property type="entry name" value="DsbC_N"/>
    <property type="match status" value="1"/>
</dbReference>
<comment type="similarity">
    <text evidence="2 7">Belongs to the thioredoxin family. DsbC subfamily.</text>
</comment>
<evidence type="ECO:0000256" key="2">
    <source>
        <dbReference type="ARBA" id="ARBA00009813"/>
    </source>
</evidence>
<keyword evidence="11" id="KW-1185">Reference proteome</keyword>
<dbReference type="PANTHER" id="PTHR35272:SF3">
    <property type="entry name" value="THIOL:DISULFIDE INTERCHANGE PROTEIN DSBC"/>
    <property type="match status" value="1"/>
</dbReference>
<dbReference type="CDD" id="cd03020">
    <property type="entry name" value="DsbA_DsbC_DsbG"/>
    <property type="match status" value="1"/>
</dbReference>
<keyword evidence="3 7" id="KW-0732">Signal</keyword>
<dbReference type="AlphaFoldDB" id="A0A975DGA2"/>
<feature type="domain" description="Thioredoxin-like fold" evidence="9">
    <location>
        <begin position="118"/>
        <end position="239"/>
    </location>
</feature>
<dbReference type="PANTHER" id="PTHR35272">
    <property type="entry name" value="THIOL:DISULFIDE INTERCHANGE PROTEIN DSBC-RELATED"/>
    <property type="match status" value="1"/>
</dbReference>
<keyword evidence="6 7" id="KW-0676">Redox-active center</keyword>
<evidence type="ECO:0000256" key="1">
    <source>
        <dbReference type="ARBA" id="ARBA00004418"/>
    </source>
</evidence>
<comment type="subcellular location">
    <subcellularLocation>
        <location evidence="1 7">Periplasm</location>
    </subcellularLocation>
</comment>
<feature type="signal peptide" evidence="7">
    <location>
        <begin position="1"/>
        <end position="24"/>
    </location>
</feature>
<dbReference type="InterPro" id="IPR009094">
    <property type="entry name" value="DiS-bond_isomerase_DsbC/G_N_sf"/>
</dbReference>
<gene>
    <name evidence="10" type="primary">dsbC</name>
    <name evidence="10" type="ORF">J1N51_06640</name>
</gene>
<dbReference type="InterPro" id="IPR051470">
    <property type="entry name" value="Thiol:disulfide_interchange"/>
</dbReference>
<accession>A0A975DGA2</accession>
<organism evidence="10 11">
    <name type="scientific">Psychrosphaera ytuae</name>
    <dbReference type="NCBI Taxonomy" id="2820710"/>
    <lineage>
        <taxon>Bacteria</taxon>
        <taxon>Pseudomonadati</taxon>
        <taxon>Pseudomonadota</taxon>
        <taxon>Gammaproteobacteria</taxon>
        <taxon>Alteromonadales</taxon>
        <taxon>Pseudoalteromonadaceae</taxon>
        <taxon>Psychrosphaera</taxon>
    </lineage>
</organism>
<dbReference type="GO" id="GO:0016853">
    <property type="term" value="F:isomerase activity"/>
    <property type="evidence" value="ECO:0007669"/>
    <property type="project" value="UniProtKB-KW"/>
</dbReference>
<dbReference type="EMBL" id="CP072110">
    <property type="protein sequence ID" value="QTH65110.1"/>
    <property type="molecule type" value="Genomic_DNA"/>
</dbReference>
<dbReference type="Gene3D" id="3.10.450.70">
    <property type="entry name" value="Disulphide bond isomerase, DsbC/G, N-terminal"/>
    <property type="match status" value="1"/>
</dbReference>
<proteinExistence type="inferred from homology"/>
<dbReference type="InterPro" id="IPR012336">
    <property type="entry name" value="Thioredoxin-like_fold"/>
</dbReference>
<evidence type="ECO:0000313" key="11">
    <source>
        <dbReference type="Proteomes" id="UP000682739"/>
    </source>
</evidence>
<keyword evidence="4 7" id="KW-0574">Periplasm</keyword>
<dbReference type="GO" id="GO:0042597">
    <property type="term" value="C:periplasmic space"/>
    <property type="evidence" value="ECO:0007669"/>
    <property type="project" value="UniProtKB-SubCell"/>
</dbReference>
<dbReference type="Proteomes" id="UP000682739">
    <property type="component" value="Chromosome"/>
</dbReference>
<dbReference type="PROSITE" id="PS00194">
    <property type="entry name" value="THIOREDOXIN_1"/>
    <property type="match status" value="1"/>
</dbReference>
<dbReference type="InterPro" id="IPR017937">
    <property type="entry name" value="Thioredoxin_CS"/>
</dbReference>
<evidence type="ECO:0000256" key="5">
    <source>
        <dbReference type="ARBA" id="ARBA00023157"/>
    </source>
</evidence>
<feature type="domain" description="Disulphide bond isomerase DsbC/G N-terminal" evidence="8">
    <location>
        <begin position="30"/>
        <end position="94"/>
    </location>
</feature>
<evidence type="ECO:0000256" key="7">
    <source>
        <dbReference type="RuleBase" id="RU364038"/>
    </source>
</evidence>
<comment type="function">
    <text evidence="7">Required for disulfide bond formation in some periplasmic proteins. Acts by transferring its disulfide bond to other proteins and is reduced in the process.</text>
</comment>
<dbReference type="InterPro" id="IPR033954">
    <property type="entry name" value="DiS-bond_Isoase_DsbC/G"/>
</dbReference>
<protein>
    <recommendedName>
        <fullName evidence="7">Thiol:disulfide interchange protein</fullName>
    </recommendedName>
</protein>
<feature type="chain" id="PRO_5038155565" description="Thiol:disulfide interchange protein" evidence="7">
    <location>
        <begin position="25"/>
        <end position="245"/>
    </location>
</feature>
<keyword evidence="5" id="KW-1015">Disulfide bond</keyword>
<evidence type="ECO:0000313" key="10">
    <source>
        <dbReference type="EMBL" id="QTH65110.1"/>
    </source>
</evidence>
<dbReference type="SUPFAM" id="SSF52833">
    <property type="entry name" value="Thioredoxin-like"/>
    <property type="match status" value="1"/>
</dbReference>
<evidence type="ECO:0000259" key="9">
    <source>
        <dbReference type="Pfam" id="PF13098"/>
    </source>
</evidence>
<dbReference type="Pfam" id="PF13098">
    <property type="entry name" value="Thioredoxin_2"/>
    <property type="match status" value="1"/>
</dbReference>